<accession>A0ABM4WN79</accession>
<dbReference type="PANTHER" id="PTHR33710">
    <property type="entry name" value="BNAC02G09200D PROTEIN"/>
    <property type="match status" value="1"/>
</dbReference>
<evidence type="ECO:0000313" key="2">
    <source>
        <dbReference type="Proteomes" id="UP001652660"/>
    </source>
</evidence>
<keyword evidence="2" id="KW-1185">Reference proteome</keyword>
<dbReference type="GeneID" id="140035755"/>
<dbReference type="InterPro" id="IPR026960">
    <property type="entry name" value="RVT-Znf"/>
</dbReference>
<dbReference type="PANTHER" id="PTHR33710:SF83">
    <property type="entry name" value="ENDONUCLEASE_EXONUCLEASE_PHOSPHATASE DOMAIN-CONTAINING PROTEIN"/>
    <property type="match status" value="1"/>
</dbReference>
<dbReference type="InterPro" id="IPR036691">
    <property type="entry name" value="Endo/exonu/phosph_ase_sf"/>
</dbReference>
<dbReference type="RefSeq" id="XP_071933219.1">
    <property type="nucleotide sequence ID" value="XM_072077118.1"/>
</dbReference>
<gene>
    <name evidence="3" type="primary">LOC140035755</name>
</gene>
<organism evidence="2 3">
    <name type="scientific">Coffea arabica</name>
    <name type="common">Arabian coffee</name>
    <dbReference type="NCBI Taxonomy" id="13443"/>
    <lineage>
        <taxon>Eukaryota</taxon>
        <taxon>Viridiplantae</taxon>
        <taxon>Streptophyta</taxon>
        <taxon>Embryophyta</taxon>
        <taxon>Tracheophyta</taxon>
        <taxon>Spermatophyta</taxon>
        <taxon>Magnoliopsida</taxon>
        <taxon>eudicotyledons</taxon>
        <taxon>Gunneridae</taxon>
        <taxon>Pentapetalae</taxon>
        <taxon>asterids</taxon>
        <taxon>lamiids</taxon>
        <taxon>Gentianales</taxon>
        <taxon>Rubiaceae</taxon>
        <taxon>Ixoroideae</taxon>
        <taxon>Gardenieae complex</taxon>
        <taxon>Bertiereae - Coffeeae clade</taxon>
        <taxon>Coffeeae</taxon>
        <taxon>Coffea</taxon>
    </lineage>
</organism>
<name>A0ABM4WN79_COFAR</name>
<dbReference type="Gene3D" id="3.60.10.10">
    <property type="entry name" value="Endonuclease/exonuclease/phosphatase"/>
    <property type="match status" value="1"/>
</dbReference>
<dbReference type="Pfam" id="PF13966">
    <property type="entry name" value="zf-RVT"/>
    <property type="match status" value="1"/>
</dbReference>
<reference evidence="3" key="1">
    <citation type="submission" date="2025-08" db="UniProtKB">
        <authorList>
            <consortium name="RefSeq"/>
        </authorList>
    </citation>
    <scope>IDENTIFICATION</scope>
    <source>
        <tissue evidence="3">Leaves</tissue>
    </source>
</reference>
<proteinExistence type="predicted"/>
<dbReference type="SUPFAM" id="SSF56219">
    <property type="entry name" value="DNase I-like"/>
    <property type="match status" value="1"/>
</dbReference>
<evidence type="ECO:0000313" key="3">
    <source>
        <dbReference type="RefSeq" id="XP_071933219.1"/>
    </source>
</evidence>
<evidence type="ECO:0000259" key="1">
    <source>
        <dbReference type="Pfam" id="PF13966"/>
    </source>
</evidence>
<feature type="domain" description="Reverse transcriptase zinc-binding" evidence="1">
    <location>
        <begin position="560"/>
        <end position="656"/>
    </location>
</feature>
<protein>
    <recommendedName>
        <fullName evidence="1">Reverse transcriptase zinc-binding domain-containing protein</fullName>
    </recommendedName>
</protein>
<dbReference type="Proteomes" id="UP001652660">
    <property type="component" value="Chromosome 2c"/>
</dbReference>
<sequence>MNIIRWNCRGLGNPRTVREVRNIARQKVSKILFLYKTKCRSSIVERLKSKINFFGISVDANGRSGGLAFLWAKDINVSILSFSHQYIDAVVRVNPETQSWRITSVYGDFNEILDPNEFEGSGPRPQWQIDQFRDALAHSDLSDLGFDGYRNTWFRNTSSPLAAKARLDRACDNPAWCLMFPWSSVQHLFSHVFDHRPIMRKWNSSKDISQNLNDHKLGLMHWSKASFGNVKMEMEQLKERIDILQQGPISDASKAEAGNLMQKLDELLDIEDVKWKQWAKQHWYKFGDRNTSFFHAYASNRRETNTIRGLYNSDGSWYENLKDIEAIILDHFCKIFAHSNQLERDLQIVLERIRAKVTLEMNKRHLKTFTTKKEFSRCGKLKGITINAQAPSISHLLFADDTFLFGRASLEETANFQQVIQLYERASGQCVNFDKSAITFSTNAAQDVRTAISQLLHMSIVELHEKYLGLPLVIDFLHAWLGYRPSFIWRGILEGRKTLNIGCRLQVGSDLIHQDLRNWNTALIDEIFWEEEASLIKSLPLSKYLTKDRWLWHYTKNGKFSVRSAYHAIMDSDILDVGQTAQASSSSGNDVVWKKIWSLDIPNKKKHFLWRICHNSLPTSDNLQKQRIPVENKCSVCNGPSGDLSHILFECPVSVQIRALSFLARKIRACCQSFADAWVKKILGTLPPKDCEDFAVLSYEICGNRNNTFFNSTIWDPLTLVSYTLNSQAAF</sequence>